<dbReference type="Pfam" id="PF01075">
    <property type="entry name" value="Glyco_transf_9"/>
    <property type="match status" value="1"/>
</dbReference>
<gene>
    <name evidence="3" type="ORF">ATN88_12450</name>
</gene>
<keyword evidence="4" id="KW-1185">Reference proteome</keyword>
<protein>
    <recommendedName>
        <fullName evidence="5">Heptosyltransferase</fullName>
    </recommendedName>
</protein>
<dbReference type="SUPFAM" id="SSF53756">
    <property type="entry name" value="UDP-Glycosyltransferase/glycogen phosphorylase"/>
    <property type="match status" value="1"/>
</dbReference>
<dbReference type="PANTHER" id="PTHR30160">
    <property type="entry name" value="TETRAACYLDISACCHARIDE 4'-KINASE-RELATED"/>
    <property type="match status" value="1"/>
</dbReference>
<dbReference type="GO" id="GO:0008713">
    <property type="term" value="F:ADP-heptose-lipopolysaccharide heptosyltransferase activity"/>
    <property type="evidence" value="ECO:0007669"/>
    <property type="project" value="TreeGrafter"/>
</dbReference>
<dbReference type="AlphaFoldDB" id="A0A135I2Q2"/>
<organism evidence="3 4">
    <name type="scientific">Enterovibrio coralii</name>
    <dbReference type="NCBI Taxonomy" id="294935"/>
    <lineage>
        <taxon>Bacteria</taxon>
        <taxon>Pseudomonadati</taxon>
        <taxon>Pseudomonadota</taxon>
        <taxon>Gammaproteobacteria</taxon>
        <taxon>Vibrionales</taxon>
        <taxon>Vibrionaceae</taxon>
        <taxon>Enterovibrio</taxon>
    </lineage>
</organism>
<dbReference type="GO" id="GO:0005829">
    <property type="term" value="C:cytosol"/>
    <property type="evidence" value="ECO:0007669"/>
    <property type="project" value="TreeGrafter"/>
</dbReference>
<dbReference type="InterPro" id="IPR051199">
    <property type="entry name" value="LPS_LOS_Heptosyltrfase"/>
</dbReference>
<dbReference type="STRING" id="294935.ATN88_12450"/>
<evidence type="ECO:0000313" key="4">
    <source>
        <dbReference type="Proteomes" id="UP000070529"/>
    </source>
</evidence>
<evidence type="ECO:0008006" key="5">
    <source>
        <dbReference type="Google" id="ProtNLM"/>
    </source>
</evidence>
<comment type="caution">
    <text evidence="3">The sequence shown here is derived from an EMBL/GenBank/DDBJ whole genome shotgun (WGS) entry which is preliminary data.</text>
</comment>
<proteinExistence type="predicted"/>
<evidence type="ECO:0000256" key="1">
    <source>
        <dbReference type="ARBA" id="ARBA00022676"/>
    </source>
</evidence>
<keyword evidence="2" id="KW-0808">Transferase</keyword>
<reference evidence="3 4" key="1">
    <citation type="submission" date="2015-11" db="EMBL/GenBank/DDBJ databases">
        <title>Genomic Taxonomy of the Vibrionaceae.</title>
        <authorList>
            <person name="Gomez-Gil B."/>
            <person name="Enciso-Ibarra J."/>
        </authorList>
    </citation>
    <scope>NUCLEOTIDE SEQUENCE [LARGE SCALE GENOMIC DNA]</scope>
    <source>
        <strain evidence="3 4">CAIM 912</strain>
    </source>
</reference>
<dbReference type="InterPro" id="IPR002201">
    <property type="entry name" value="Glyco_trans_9"/>
</dbReference>
<evidence type="ECO:0000313" key="3">
    <source>
        <dbReference type="EMBL" id="KXF79726.1"/>
    </source>
</evidence>
<keyword evidence="1" id="KW-0328">Glycosyltransferase</keyword>
<dbReference type="Proteomes" id="UP000070529">
    <property type="component" value="Unassembled WGS sequence"/>
</dbReference>
<name>A0A135I2Q2_9GAMM</name>
<accession>A0A135I2Q2</accession>
<dbReference type="GO" id="GO:0009244">
    <property type="term" value="P:lipopolysaccharide core region biosynthetic process"/>
    <property type="evidence" value="ECO:0007669"/>
    <property type="project" value="TreeGrafter"/>
</dbReference>
<dbReference type="Gene3D" id="3.40.50.2000">
    <property type="entry name" value="Glycogen Phosphorylase B"/>
    <property type="match status" value="2"/>
</dbReference>
<sequence length="314" mass="35618">MQIKQNSKIIVLNNRGMGDCLVSMSAIKYLQSLGNFSEIHFGVAPRHADLFKNPAFNNVHVFNAEYRTFKGIIRLFKTISRIAPDYILELSPVRRVGKVVNSHKMLTSSKYSFLSRKNGSISWPKSLELKNCLDTDLNDIWCAFGDPNNLPAAEQFLPRCEQKSVLHNRPWVAMSLASSSEAHIPSIDDFLQLVDIVRTQFPDKKILFPTSSSPLDQSIKKQLMHYKHINEVTFVEAKLEELPSLFEKCCFFVGMDTGIKHLAAFMGLPTFSYIPAKSYPYSHPYLSPHKAVLLGSDAKTVTSDFLKWLNELEN</sequence>
<dbReference type="EMBL" id="LNTY01000060">
    <property type="protein sequence ID" value="KXF79726.1"/>
    <property type="molecule type" value="Genomic_DNA"/>
</dbReference>
<evidence type="ECO:0000256" key="2">
    <source>
        <dbReference type="ARBA" id="ARBA00022679"/>
    </source>
</evidence>